<sequence length="216" mass="24100">MPRENRKRGKKHKFKTTDETIPYASSEPQAELEPQVGPSWIVTASGEDSEFNPEAPFGYVDADVKAYFRTVDLQIREWQEGQQEHLDGDANVDPNAEKRMFFVAALSEMRGKEKQLATDPDCSIILERMAYSMDDFVRRVFLDSLSGSFETLVKHRFASHVCQTLFSVAAETVARETMGIVAPASEAASEGHLRTAVDLILDICKVGLNASSFDSM</sequence>
<dbReference type="GO" id="GO:0003723">
    <property type="term" value="F:RNA binding"/>
    <property type="evidence" value="ECO:0007669"/>
    <property type="project" value="InterPro"/>
</dbReference>
<feature type="region of interest" description="Disordered" evidence="5">
    <location>
        <begin position="1"/>
        <end position="35"/>
    </location>
</feature>
<proteinExistence type="predicted"/>
<dbReference type="GO" id="GO:0000056">
    <property type="term" value="P:ribosomal small subunit export from nucleus"/>
    <property type="evidence" value="ECO:0007669"/>
    <property type="project" value="TreeGrafter"/>
</dbReference>
<protein>
    <recommendedName>
        <fullName evidence="1">Nucleolar protein 9</fullName>
    </recommendedName>
    <alternativeName>
        <fullName evidence="3 4">Pumilio domain-containing protein NOP9</fullName>
    </alternativeName>
</protein>
<dbReference type="GO" id="GO:0005730">
    <property type="term" value="C:nucleolus"/>
    <property type="evidence" value="ECO:0007669"/>
    <property type="project" value="TreeGrafter"/>
</dbReference>
<comment type="caution">
    <text evidence="6">The sequence shown here is derived from an EMBL/GenBank/DDBJ whole genome shotgun (WGS) entry which is preliminary data.</text>
</comment>
<dbReference type="InterPro" id="IPR011989">
    <property type="entry name" value="ARM-like"/>
</dbReference>
<evidence type="ECO:0000313" key="6">
    <source>
        <dbReference type="EMBL" id="GAV99718.1"/>
    </source>
</evidence>
<dbReference type="SUPFAM" id="SSF48371">
    <property type="entry name" value="ARM repeat"/>
    <property type="match status" value="1"/>
</dbReference>
<dbReference type="GO" id="GO:0030688">
    <property type="term" value="C:preribosome, small subunit precursor"/>
    <property type="evidence" value="ECO:0007669"/>
    <property type="project" value="TreeGrafter"/>
</dbReference>
<dbReference type="InterPro" id="IPR040000">
    <property type="entry name" value="NOP9"/>
</dbReference>
<dbReference type="InterPro" id="IPR001313">
    <property type="entry name" value="Pumilio_RNA-bd_rpt"/>
</dbReference>
<dbReference type="GO" id="GO:0000480">
    <property type="term" value="P:endonucleolytic cleavage in 5'-ETS of tricistronic rRNA transcript (SSU-rRNA, 5.8S rRNA, LSU-rRNA)"/>
    <property type="evidence" value="ECO:0007669"/>
    <property type="project" value="TreeGrafter"/>
</dbReference>
<keyword evidence="7" id="KW-1185">Reference proteome</keyword>
<evidence type="ECO:0000256" key="2">
    <source>
        <dbReference type="ARBA" id="ARBA00022737"/>
    </source>
</evidence>
<dbReference type="GO" id="GO:0000472">
    <property type="term" value="P:endonucleolytic cleavage to generate mature 5'-end of SSU-rRNA from (SSU-rRNA, 5.8S rRNA, LSU-rRNA)"/>
    <property type="evidence" value="ECO:0007669"/>
    <property type="project" value="TreeGrafter"/>
</dbReference>
<feature type="compositionally biased region" description="Basic residues" evidence="5">
    <location>
        <begin position="1"/>
        <end position="14"/>
    </location>
</feature>
<reference evidence="6 7" key="2">
    <citation type="submission" date="2017-02" db="EMBL/GenBank/DDBJ databases">
        <title>A genome survey and senescence transcriptome analysis in Lentinula edodes.</title>
        <authorList>
            <person name="Sakamoto Y."/>
            <person name="Nakade K."/>
            <person name="Sato S."/>
            <person name="Yoshida Y."/>
            <person name="Miyazaki K."/>
            <person name="Natsume S."/>
            <person name="Konno N."/>
        </authorList>
    </citation>
    <scope>NUCLEOTIDE SEQUENCE [LARGE SCALE GENOMIC DNA]</scope>
    <source>
        <strain evidence="6 7">NBRC 111202</strain>
    </source>
</reference>
<evidence type="ECO:0000256" key="1">
    <source>
        <dbReference type="ARBA" id="ARBA00016427"/>
    </source>
</evidence>
<dbReference type="STRING" id="5353.A0A1Q3DY96"/>
<dbReference type="Gene3D" id="1.25.10.10">
    <property type="entry name" value="Leucine-rich Repeat Variant"/>
    <property type="match status" value="1"/>
</dbReference>
<keyword evidence="2" id="KW-0677">Repeat</keyword>
<dbReference type="PANTHER" id="PTHR13102:SF0">
    <property type="entry name" value="NUCLEOLAR PROTEIN 9"/>
    <property type="match status" value="1"/>
</dbReference>
<dbReference type="PANTHER" id="PTHR13102">
    <property type="entry name" value="NUCLEOLAR PROTEIN 9"/>
    <property type="match status" value="1"/>
</dbReference>
<dbReference type="AlphaFoldDB" id="A0A1Q3DY96"/>
<name>A0A1Q3DY96_LENED</name>
<dbReference type="InterPro" id="IPR016024">
    <property type="entry name" value="ARM-type_fold"/>
</dbReference>
<reference evidence="6 7" key="1">
    <citation type="submission" date="2016-08" db="EMBL/GenBank/DDBJ databases">
        <authorList>
            <consortium name="Lentinula edodes genome sequencing consortium"/>
            <person name="Sakamoto Y."/>
            <person name="Nakade K."/>
            <person name="Sato S."/>
            <person name="Yoshida Y."/>
            <person name="Miyazaki K."/>
            <person name="Natsume S."/>
            <person name="Konno N."/>
        </authorList>
    </citation>
    <scope>NUCLEOTIDE SEQUENCE [LARGE SCALE GENOMIC DNA]</scope>
    <source>
        <strain evidence="6 7">NBRC 111202</strain>
    </source>
</reference>
<evidence type="ECO:0000256" key="4">
    <source>
        <dbReference type="ARBA" id="ARBA00031929"/>
    </source>
</evidence>
<dbReference type="GO" id="GO:0000447">
    <property type="term" value="P:endonucleolytic cleavage in ITS1 to separate SSU-rRNA from 5.8S rRNA and LSU-rRNA from tricistronic rRNA transcript (SSU-rRNA, 5.8S rRNA, LSU-rRNA)"/>
    <property type="evidence" value="ECO:0007669"/>
    <property type="project" value="TreeGrafter"/>
</dbReference>
<dbReference type="Pfam" id="PF22493">
    <property type="entry name" value="PUF_NOP9"/>
    <property type="match status" value="1"/>
</dbReference>
<dbReference type="Proteomes" id="UP000188533">
    <property type="component" value="Unassembled WGS sequence"/>
</dbReference>
<dbReference type="GO" id="GO:0030686">
    <property type="term" value="C:90S preribosome"/>
    <property type="evidence" value="ECO:0007669"/>
    <property type="project" value="TreeGrafter"/>
</dbReference>
<gene>
    <name evidence="6" type="ORF">LENED_001195</name>
</gene>
<evidence type="ECO:0000313" key="7">
    <source>
        <dbReference type="Proteomes" id="UP000188533"/>
    </source>
</evidence>
<accession>A0A1Q3DY96</accession>
<evidence type="ECO:0000256" key="3">
    <source>
        <dbReference type="ARBA" id="ARBA00030932"/>
    </source>
</evidence>
<evidence type="ECO:0000256" key="5">
    <source>
        <dbReference type="SAM" id="MobiDB-lite"/>
    </source>
</evidence>
<organism evidence="6 7">
    <name type="scientific">Lentinula edodes</name>
    <name type="common">Shiitake mushroom</name>
    <name type="synonym">Lentinus edodes</name>
    <dbReference type="NCBI Taxonomy" id="5353"/>
    <lineage>
        <taxon>Eukaryota</taxon>
        <taxon>Fungi</taxon>
        <taxon>Dikarya</taxon>
        <taxon>Basidiomycota</taxon>
        <taxon>Agaricomycotina</taxon>
        <taxon>Agaricomycetes</taxon>
        <taxon>Agaricomycetidae</taxon>
        <taxon>Agaricales</taxon>
        <taxon>Marasmiineae</taxon>
        <taxon>Omphalotaceae</taxon>
        <taxon>Lentinula</taxon>
    </lineage>
</organism>
<dbReference type="EMBL" id="BDGU01000017">
    <property type="protein sequence ID" value="GAV99718.1"/>
    <property type="molecule type" value="Genomic_DNA"/>
</dbReference>